<feature type="transmembrane region" description="Helical" evidence="6">
    <location>
        <begin position="65"/>
        <end position="86"/>
    </location>
</feature>
<evidence type="ECO:0000256" key="2">
    <source>
        <dbReference type="ARBA" id="ARBA00006945"/>
    </source>
</evidence>
<evidence type="ECO:0000313" key="8">
    <source>
        <dbReference type="RefSeq" id="XP_017018044.1"/>
    </source>
</evidence>
<dbReference type="OrthoDB" id="7859621at2759"/>
<keyword evidence="7" id="KW-1185">Reference proteome</keyword>
<feature type="transmembrane region" description="Helical" evidence="6">
    <location>
        <begin position="156"/>
        <end position="175"/>
    </location>
</feature>
<dbReference type="AlphaFoldDB" id="A0A6P4I280"/>
<feature type="transmembrane region" description="Helical" evidence="6">
    <location>
        <begin position="118"/>
        <end position="135"/>
    </location>
</feature>
<sequence length="270" mass="30439">MTTMQQYLAAAEDVADEVIRSGRKVIPKVGKICLIASFLEDGLRMLYQWDEQREFVEETWLCGGFLATLFVLINMVGQLGGCLMVMAGNKTNVAVRVLLSIVLLQIMTYSIFWNLQILLLKLGLIGALLLALAEAQMEQHRNLFAGLPSVGDNRSTIFMQLIGRTLLAFMFIGLIRFQLNVLQMIQDIGTSLLMIFVVLGYRTKLSALILVALLTVLNLYHNAWWNIPNYRPLRDYLKYSFFQTLTVIGGLLMIVSLGPGRVSLDAKKKW</sequence>
<evidence type="ECO:0000256" key="4">
    <source>
        <dbReference type="ARBA" id="ARBA00022989"/>
    </source>
</evidence>
<evidence type="ECO:0000256" key="6">
    <source>
        <dbReference type="SAM" id="Phobius"/>
    </source>
</evidence>
<evidence type="ECO:0000313" key="7">
    <source>
        <dbReference type="Proteomes" id="UP001652661"/>
    </source>
</evidence>
<dbReference type="GO" id="GO:0016020">
    <property type="term" value="C:membrane"/>
    <property type="evidence" value="ECO:0007669"/>
    <property type="project" value="UniProtKB-SubCell"/>
</dbReference>
<dbReference type="RefSeq" id="XP_017018044.1">
    <property type="nucleotide sequence ID" value="XM_017162555.3"/>
</dbReference>
<reference evidence="8" key="1">
    <citation type="submission" date="2025-08" db="UniProtKB">
        <authorList>
            <consortium name="RefSeq"/>
        </authorList>
    </citation>
    <scope>IDENTIFICATION</scope>
    <source>
        <strain evidence="8">14028-0561.14</strain>
        <tissue evidence="8">Whole fly</tissue>
    </source>
</reference>
<evidence type="ECO:0000256" key="3">
    <source>
        <dbReference type="ARBA" id="ARBA00022692"/>
    </source>
</evidence>
<evidence type="ECO:0000256" key="1">
    <source>
        <dbReference type="ARBA" id="ARBA00004141"/>
    </source>
</evidence>
<feature type="transmembrane region" description="Helical" evidence="6">
    <location>
        <begin position="93"/>
        <end position="112"/>
    </location>
</feature>
<feature type="transmembrane region" description="Helical" evidence="6">
    <location>
        <begin position="239"/>
        <end position="260"/>
    </location>
</feature>
<gene>
    <name evidence="8" type="primary">LOC108071730</name>
</gene>
<dbReference type="Proteomes" id="UP001652661">
    <property type="component" value="Chromosome X"/>
</dbReference>
<keyword evidence="4 6" id="KW-1133">Transmembrane helix</keyword>
<comment type="subcellular location">
    <subcellularLocation>
        <location evidence="1">Membrane</location>
        <topology evidence="1">Multi-pass membrane protein</topology>
    </subcellularLocation>
</comment>
<evidence type="ECO:0000256" key="5">
    <source>
        <dbReference type="ARBA" id="ARBA00023136"/>
    </source>
</evidence>
<proteinExistence type="inferred from homology"/>
<keyword evidence="3 6" id="KW-0812">Transmembrane</keyword>
<dbReference type="GeneID" id="108071730"/>
<keyword evidence="5 6" id="KW-0472">Membrane</keyword>
<dbReference type="Pfam" id="PF02077">
    <property type="entry name" value="SURF4"/>
    <property type="match status" value="1"/>
</dbReference>
<comment type="similarity">
    <text evidence="2">Belongs to the SURF4 family.</text>
</comment>
<feature type="transmembrane region" description="Helical" evidence="6">
    <location>
        <begin position="208"/>
        <end position="227"/>
    </location>
</feature>
<organism evidence="7 8">
    <name type="scientific">Drosophila kikkawai</name>
    <name type="common">Fruit fly</name>
    <dbReference type="NCBI Taxonomy" id="30033"/>
    <lineage>
        <taxon>Eukaryota</taxon>
        <taxon>Metazoa</taxon>
        <taxon>Ecdysozoa</taxon>
        <taxon>Arthropoda</taxon>
        <taxon>Hexapoda</taxon>
        <taxon>Insecta</taxon>
        <taxon>Pterygota</taxon>
        <taxon>Neoptera</taxon>
        <taxon>Endopterygota</taxon>
        <taxon>Diptera</taxon>
        <taxon>Brachycera</taxon>
        <taxon>Muscomorpha</taxon>
        <taxon>Ephydroidea</taxon>
        <taxon>Drosophilidae</taxon>
        <taxon>Drosophila</taxon>
        <taxon>Sophophora</taxon>
    </lineage>
</organism>
<protein>
    <submittedName>
        <fullName evidence="8">Surfeit locus protein 4 homolog</fullName>
    </submittedName>
</protein>
<name>A0A6P4I280_DROKI</name>
<accession>A0A6P4I280</accession>
<dbReference type="InterPro" id="IPR002995">
    <property type="entry name" value="Surf4"/>
</dbReference>